<keyword evidence="1" id="KW-0472">Membrane</keyword>
<protein>
    <submittedName>
        <fullName evidence="2 3">rod shape-determining protein MreD</fullName>
    </submittedName>
</protein>
<reference evidence="3" key="2">
    <citation type="submission" date="2023-01" db="EMBL/GenBank/DDBJ databases">
        <title>Genome-based studies on antimicrobial resistance profiles of Riemerella anatipestifer in China, 1994 to 2021.</title>
        <authorList>
            <person name="Yang Z."/>
            <person name="Zhu D."/>
        </authorList>
    </citation>
    <scope>NUCLEOTIDE SEQUENCE</scope>
    <source>
        <strain evidence="3">RCAD1218</strain>
    </source>
</reference>
<evidence type="ECO:0000313" key="3">
    <source>
        <dbReference type="EMBL" id="MDY3511784.1"/>
    </source>
</evidence>
<feature type="transmembrane region" description="Helical" evidence="1">
    <location>
        <begin position="31"/>
        <end position="48"/>
    </location>
</feature>
<evidence type="ECO:0000313" key="2">
    <source>
        <dbReference type="EMBL" id="AQY22184.1"/>
    </source>
</evidence>
<dbReference type="EMBL" id="CP011859">
    <property type="protein sequence ID" value="AQY22184.1"/>
    <property type="molecule type" value="Genomic_DNA"/>
</dbReference>
<gene>
    <name evidence="2" type="ORF">AB406_1236</name>
    <name evidence="3" type="ORF">PG303_00955</name>
</gene>
<keyword evidence="1" id="KW-0812">Transmembrane</keyword>
<dbReference type="Proteomes" id="UP001284033">
    <property type="component" value="Unassembled WGS sequence"/>
</dbReference>
<reference evidence="2 4" key="1">
    <citation type="submission" date="2015-06" db="EMBL/GenBank/DDBJ databases">
        <title>R. anatipestifer strain HXb2 is the most virulent strain so far, and the genome sequence would help us uncover the pathogenesis.</title>
        <authorList>
            <person name="Hu Q."/>
            <person name="Qi J."/>
            <person name="Bo H."/>
            <person name="Liu G."/>
            <person name="Tao M."/>
            <person name="Ding Y."/>
            <person name="Xue Y."/>
        </authorList>
    </citation>
    <scope>NUCLEOTIDE SEQUENCE [LARGE SCALE GENOMIC DNA]</scope>
    <source>
        <strain evidence="2 4">HXb2</strain>
    </source>
</reference>
<accession>A0A161PBF5</accession>
<evidence type="ECO:0000256" key="1">
    <source>
        <dbReference type="SAM" id="Phobius"/>
    </source>
</evidence>
<dbReference type="EMBL" id="JAQZHK010000001">
    <property type="protein sequence ID" value="MDY3511784.1"/>
    <property type="molecule type" value="Genomic_DNA"/>
</dbReference>
<feature type="transmembrane region" description="Helical" evidence="1">
    <location>
        <begin position="6"/>
        <end position="24"/>
    </location>
</feature>
<sequence>MISRNIFTDILFSVILVTAQIFLFNKISIAGAYTPVVYPVLIMFYPFYRNLYVFLMVGFLLGLGIDAFLGTWGINALAMTIIAYFRTLIFKTSIDNEATDSFSFQNIQWTQFLMYIFFSILIHQLLVQFIEFFKLNRILEISLNVLITSVISFVFILLYVLIFKIKQKV</sequence>
<feature type="transmembrane region" description="Helical" evidence="1">
    <location>
        <begin position="142"/>
        <end position="163"/>
    </location>
</feature>
<evidence type="ECO:0000313" key="4">
    <source>
        <dbReference type="Proteomes" id="UP000189883"/>
    </source>
</evidence>
<dbReference type="GeneID" id="93718456"/>
<proteinExistence type="predicted"/>
<dbReference type="Proteomes" id="UP000189883">
    <property type="component" value="Chromosome"/>
</dbReference>
<dbReference type="OMA" id="SYEYQTI"/>
<organism evidence="2 4">
    <name type="scientific">Riemerella anatipestifer</name>
    <name type="common">Moraxella anatipestifer</name>
    <dbReference type="NCBI Taxonomy" id="34085"/>
    <lineage>
        <taxon>Bacteria</taxon>
        <taxon>Pseudomonadati</taxon>
        <taxon>Bacteroidota</taxon>
        <taxon>Flavobacteriia</taxon>
        <taxon>Flavobacteriales</taxon>
        <taxon>Weeksellaceae</taxon>
        <taxon>Riemerella</taxon>
    </lineage>
</organism>
<keyword evidence="1" id="KW-1133">Transmembrane helix</keyword>
<dbReference type="RefSeq" id="WP_004916360.1">
    <property type="nucleotide sequence ID" value="NZ_CP011859.1"/>
</dbReference>
<name>A0A161PBF5_RIEAN</name>
<feature type="transmembrane region" description="Helical" evidence="1">
    <location>
        <begin position="54"/>
        <end position="85"/>
    </location>
</feature>
<dbReference type="AlphaFoldDB" id="A0A161PBF5"/>
<dbReference type="eggNOG" id="ENOG5030MZ0">
    <property type="taxonomic scope" value="Bacteria"/>
</dbReference>
<feature type="transmembrane region" description="Helical" evidence="1">
    <location>
        <begin position="112"/>
        <end position="130"/>
    </location>
</feature>